<dbReference type="InterPro" id="IPR018391">
    <property type="entry name" value="PQQ_b-propeller_rpt"/>
</dbReference>
<dbReference type="EMBL" id="CP036274">
    <property type="protein sequence ID" value="QDU31019.1"/>
    <property type="molecule type" value="Genomic_DNA"/>
</dbReference>
<dbReference type="KEGG" id="aagg:ETAA8_61720"/>
<sequence precursor="true">MKASPVGLLVILLSGLLAVTSRGAEPTAEWPQFLGPQRNGISAETGLLDAWPASGPQVVWRQPGGVGMSGLAISRGRVLTVIERAGKQQLIALSSADGKELWLTELAPAFRNAMGNGTRATPTIDGQRVFAFTGEGLLIAVDFVTGKQLWSKDTLRELDSPQAEYGMACSPLVVGDHVVVTAGTAKEAVAAFNKETGALAWKVGRGPAGYSSPALLNVGGKNQIVVFTGDAVLGLNPETGAQGWRFPYETDFACNIATPVAYKGQVFVSAGENHGSALLALKGTNAGFEASEVWASQGPQSVLRTEWQTAILLGDHLYGFDNVGGAGPISHLTCINAASGERVWQQTRFGKGNMIAADGKLFISTMNGELVIARAAPEKYEELGRMEVLGSTRQAPALAGGLLYLRDDKEIVCLDVRKN</sequence>
<name>A0A517YLB6_9BACT</name>
<keyword evidence="4" id="KW-1185">Reference proteome</keyword>
<reference evidence="3 4" key="1">
    <citation type="submission" date="2019-02" db="EMBL/GenBank/DDBJ databases">
        <title>Deep-cultivation of Planctomycetes and their phenomic and genomic characterization uncovers novel biology.</title>
        <authorList>
            <person name="Wiegand S."/>
            <person name="Jogler M."/>
            <person name="Boedeker C."/>
            <person name="Pinto D."/>
            <person name="Vollmers J."/>
            <person name="Rivas-Marin E."/>
            <person name="Kohn T."/>
            <person name="Peeters S.H."/>
            <person name="Heuer A."/>
            <person name="Rast P."/>
            <person name="Oberbeckmann S."/>
            <person name="Bunk B."/>
            <person name="Jeske O."/>
            <person name="Meyerdierks A."/>
            <person name="Storesund J.E."/>
            <person name="Kallscheuer N."/>
            <person name="Luecker S."/>
            <person name="Lage O.M."/>
            <person name="Pohl T."/>
            <person name="Merkel B.J."/>
            <person name="Hornburger P."/>
            <person name="Mueller R.-W."/>
            <person name="Bruemmer F."/>
            <person name="Labrenz M."/>
            <person name="Spormann A.M."/>
            <person name="Op den Camp H."/>
            <person name="Overmann J."/>
            <person name="Amann R."/>
            <person name="Jetten M.S.M."/>
            <person name="Mascher T."/>
            <person name="Medema M.H."/>
            <person name="Devos D.P."/>
            <person name="Kaster A.-K."/>
            <person name="Ovreas L."/>
            <person name="Rohde M."/>
            <person name="Galperin M.Y."/>
            <person name="Jogler C."/>
        </authorList>
    </citation>
    <scope>NUCLEOTIDE SEQUENCE [LARGE SCALE GENOMIC DNA]</scope>
    <source>
        <strain evidence="3 4">ETA_A8</strain>
    </source>
</reference>
<evidence type="ECO:0000256" key="1">
    <source>
        <dbReference type="SAM" id="SignalP"/>
    </source>
</evidence>
<protein>
    <submittedName>
        <fullName evidence="3">Quinohemoprotein alcohol dehydrogenase ADH IIB</fullName>
        <ecNumber evidence="3">1.1.9.1</ecNumber>
    </submittedName>
</protein>
<dbReference type="AlphaFoldDB" id="A0A517YLB6"/>
<accession>A0A517YLB6</accession>
<dbReference type="SMART" id="SM00564">
    <property type="entry name" value="PQQ"/>
    <property type="match status" value="4"/>
</dbReference>
<dbReference type="Pfam" id="PF13360">
    <property type="entry name" value="PQQ_2"/>
    <property type="match status" value="1"/>
</dbReference>
<dbReference type="InterPro" id="IPR011047">
    <property type="entry name" value="Quinoprotein_ADH-like_sf"/>
</dbReference>
<feature type="signal peptide" evidence="1">
    <location>
        <begin position="1"/>
        <end position="23"/>
    </location>
</feature>
<evidence type="ECO:0000313" key="4">
    <source>
        <dbReference type="Proteomes" id="UP000315017"/>
    </source>
</evidence>
<dbReference type="InterPro" id="IPR002372">
    <property type="entry name" value="PQQ_rpt_dom"/>
</dbReference>
<dbReference type="InterPro" id="IPR015943">
    <property type="entry name" value="WD40/YVTN_repeat-like_dom_sf"/>
</dbReference>
<proteinExistence type="predicted"/>
<gene>
    <name evidence="3" type="primary">qbdA_3</name>
    <name evidence="3" type="ORF">ETAA8_61720</name>
</gene>
<dbReference type="PANTHER" id="PTHR34512:SF30">
    <property type="entry name" value="OUTER MEMBRANE PROTEIN ASSEMBLY FACTOR BAMB"/>
    <property type="match status" value="1"/>
</dbReference>
<dbReference type="Proteomes" id="UP000315017">
    <property type="component" value="Chromosome"/>
</dbReference>
<dbReference type="Gene3D" id="2.130.10.10">
    <property type="entry name" value="YVTN repeat-like/Quinoprotein amine dehydrogenase"/>
    <property type="match status" value="1"/>
</dbReference>
<dbReference type="SUPFAM" id="SSF50998">
    <property type="entry name" value="Quinoprotein alcohol dehydrogenase-like"/>
    <property type="match status" value="1"/>
</dbReference>
<dbReference type="OrthoDB" id="242013at2"/>
<dbReference type="GO" id="GO:0016491">
    <property type="term" value="F:oxidoreductase activity"/>
    <property type="evidence" value="ECO:0007669"/>
    <property type="project" value="UniProtKB-KW"/>
</dbReference>
<dbReference type="RefSeq" id="WP_145097458.1">
    <property type="nucleotide sequence ID" value="NZ_CP036274.1"/>
</dbReference>
<feature type="chain" id="PRO_5022128057" evidence="1">
    <location>
        <begin position="24"/>
        <end position="419"/>
    </location>
</feature>
<dbReference type="EC" id="1.1.9.1" evidence="3"/>
<dbReference type="PANTHER" id="PTHR34512">
    <property type="entry name" value="CELL SURFACE PROTEIN"/>
    <property type="match status" value="1"/>
</dbReference>
<keyword evidence="3" id="KW-0560">Oxidoreductase</keyword>
<organism evidence="3 4">
    <name type="scientific">Anatilimnocola aggregata</name>
    <dbReference type="NCBI Taxonomy" id="2528021"/>
    <lineage>
        <taxon>Bacteria</taxon>
        <taxon>Pseudomonadati</taxon>
        <taxon>Planctomycetota</taxon>
        <taxon>Planctomycetia</taxon>
        <taxon>Pirellulales</taxon>
        <taxon>Pirellulaceae</taxon>
        <taxon>Anatilimnocola</taxon>
    </lineage>
</organism>
<keyword evidence="1" id="KW-0732">Signal</keyword>
<feature type="domain" description="Pyrrolo-quinoline quinone repeat" evidence="2">
    <location>
        <begin position="122"/>
        <end position="346"/>
    </location>
</feature>
<evidence type="ECO:0000313" key="3">
    <source>
        <dbReference type="EMBL" id="QDU31019.1"/>
    </source>
</evidence>
<evidence type="ECO:0000259" key="2">
    <source>
        <dbReference type="Pfam" id="PF13360"/>
    </source>
</evidence>